<dbReference type="EMBL" id="BPQB01000019">
    <property type="protein sequence ID" value="GJE91028.1"/>
    <property type="molecule type" value="Genomic_DNA"/>
</dbReference>
<keyword evidence="2" id="KW-0378">Hydrolase</keyword>
<evidence type="ECO:0000313" key="3">
    <source>
        <dbReference type="Proteomes" id="UP000703269"/>
    </source>
</evidence>
<gene>
    <name evidence="2" type="ORF">PsYK624_071760</name>
</gene>
<evidence type="ECO:0000259" key="1">
    <source>
        <dbReference type="Pfam" id="PF12697"/>
    </source>
</evidence>
<dbReference type="Pfam" id="PF12697">
    <property type="entry name" value="Abhydrolase_6"/>
    <property type="match status" value="1"/>
</dbReference>
<dbReference type="AlphaFoldDB" id="A0A9P3G9Y3"/>
<dbReference type="GO" id="GO:0016787">
    <property type="term" value="F:hydrolase activity"/>
    <property type="evidence" value="ECO:0007669"/>
    <property type="project" value="UniProtKB-KW"/>
</dbReference>
<dbReference type="InterPro" id="IPR000073">
    <property type="entry name" value="AB_hydrolase_1"/>
</dbReference>
<dbReference type="Gene3D" id="3.40.50.1820">
    <property type="entry name" value="alpha/beta hydrolase"/>
    <property type="match status" value="1"/>
</dbReference>
<keyword evidence="3" id="KW-1185">Reference proteome</keyword>
<reference evidence="2 3" key="1">
    <citation type="submission" date="2021-08" db="EMBL/GenBank/DDBJ databases">
        <title>Draft Genome Sequence of Phanerochaete sordida strain YK-624.</title>
        <authorList>
            <person name="Mori T."/>
            <person name="Dohra H."/>
            <person name="Suzuki T."/>
            <person name="Kawagishi H."/>
            <person name="Hirai H."/>
        </authorList>
    </citation>
    <scope>NUCLEOTIDE SEQUENCE [LARGE SCALE GENOMIC DNA]</scope>
    <source>
        <strain evidence="2 3">YK-624</strain>
    </source>
</reference>
<feature type="domain" description="AB hydrolase-1" evidence="1">
    <location>
        <begin position="30"/>
        <end position="339"/>
    </location>
</feature>
<evidence type="ECO:0000313" key="2">
    <source>
        <dbReference type="EMBL" id="GJE91028.1"/>
    </source>
</evidence>
<sequence>MSLAAIDGNGTKISYHDSGPPNGVTNYTTLVITHGLIVNGASFERLQPHAHTYGLRIIRINNRDYADSTRYTDAELADLASKDTEVQAAAIRRWGTETASFLRFVCEKLGIPPASDGAGGVVLVAEGLGNVAALAILGDERTMGPELTAALAPFLRTVVLYEPPMLTFGVHLDDGPKLPIADPTLPISQAANNFLAWIAAHYAPISTIADITPAGLRERDANLTDNTTLRQLSQEEVRRMTDLDILERSGPLIMATPLEIRQRHARRALMDADAVLPGVDVLTLWCDSSVWVTLWGAKVVNGFMNEQAEPGKRKREMRLVNIPDANHLVHLEQPERVVRLLAELTAKNN</sequence>
<accession>A0A9P3G9Y3</accession>
<name>A0A9P3G9Y3_9APHY</name>
<dbReference type="InterPro" id="IPR029058">
    <property type="entry name" value="AB_hydrolase_fold"/>
</dbReference>
<protein>
    <submittedName>
        <fullName evidence="2">Alpha/beta hydrolase</fullName>
    </submittedName>
</protein>
<organism evidence="2 3">
    <name type="scientific">Phanerochaete sordida</name>
    <dbReference type="NCBI Taxonomy" id="48140"/>
    <lineage>
        <taxon>Eukaryota</taxon>
        <taxon>Fungi</taxon>
        <taxon>Dikarya</taxon>
        <taxon>Basidiomycota</taxon>
        <taxon>Agaricomycotina</taxon>
        <taxon>Agaricomycetes</taxon>
        <taxon>Polyporales</taxon>
        <taxon>Phanerochaetaceae</taxon>
        <taxon>Phanerochaete</taxon>
    </lineage>
</organism>
<dbReference type="OrthoDB" id="5311491at2759"/>
<proteinExistence type="predicted"/>
<dbReference type="SUPFAM" id="SSF53474">
    <property type="entry name" value="alpha/beta-Hydrolases"/>
    <property type="match status" value="1"/>
</dbReference>
<comment type="caution">
    <text evidence="2">The sequence shown here is derived from an EMBL/GenBank/DDBJ whole genome shotgun (WGS) entry which is preliminary data.</text>
</comment>
<dbReference type="Proteomes" id="UP000703269">
    <property type="component" value="Unassembled WGS sequence"/>
</dbReference>